<sequence length="556" mass="57185">MTLGKNRPTLGERMVSSVACLLIALAPQVSLAEDPVPAPVPNATPATPPAPEAPAQSRFTQQQLETLLAPIALYPDALLAQLLPASAYPLDIVQAARWLESNKSVVAAQDFSGVDAQNWDPSVKAMARFPEVLRKMNDDLGWTTNLGDAIVNQPQDVANVIQLLRAKAQKAGVLKTTREQKVATETQGGREVVTIQSQDPSVVYVPSYDPNAVYQQPAYDATGAAVAAGLLTFGAAVAIGSAWSGNYWNWGTGAFYPPVWPGYPGWRPPYAGWRPGQPVGGGIGARPPIANGPWRPDGGRYRPGGRPPGGIGGRPGLGGGIGGRPGLGGGIGGRPGLGGGIGGRPGLGGGVGGRPGLGGGVGGRPGARPRPIARPATRPVARPHAGGARRGAAARPRAGFHHGARPQAGFHRGGFGGAHRGGFGGARRGGGFGGGGFHRGGGGFRGGGGGGFHRGGGGGGFRGGGGRRSDLRLKHGVMLLGRLENGLGVYRFVYNGGERAYVGVIAQEVQAVMPEAVAVGRDGYLRVFYDRLGVEFQTYDHWVATGAHLPTRTQSQ</sequence>
<dbReference type="AlphaFoldDB" id="A0A6B8KH77"/>
<evidence type="ECO:0000256" key="1">
    <source>
        <dbReference type="SAM" id="MobiDB-lite"/>
    </source>
</evidence>
<name>A0A6B8KH77_9HYPH</name>
<protein>
    <submittedName>
        <fullName evidence="4">DUF3300 domain-containing protein</fullName>
    </submittedName>
</protein>
<evidence type="ECO:0000313" key="5">
    <source>
        <dbReference type="Proteomes" id="UP000309061"/>
    </source>
</evidence>
<dbReference type="InterPro" id="IPR030392">
    <property type="entry name" value="S74_ICA"/>
</dbReference>
<organism evidence="4 5">
    <name type="scientific">Methylocystis heyeri</name>
    <dbReference type="NCBI Taxonomy" id="391905"/>
    <lineage>
        <taxon>Bacteria</taxon>
        <taxon>Pseudomonadati</taxon>
        <taxon>Pseudomonadota</taxon>
        <taxon>Alphaproteobacteria</taxon>
        <taxon>Hyphomicrobiales</taxon>
        <taxon>Methylocystaceae</taxon>
        <taxon>Methylocystis</taxon>
    </lineage>
</organism>
<feature type="region of interest" description="Disordered" evidence="1">
    <location>
        <begin position="289"/>
        <end position="394"/>
    </location>
</feature>
<dbReference type="InterPro" id="IPR021728">
    <property type="entry name" value="DUF3300"/>
</dbReference>
<reference evidence="4 5" key="1">
    <citation type="submission" date="2019-11" db="EMBL/GenBank/DDBJ databases">
        <title>The genome sequence of Methylocystis heyeri.</title>
        <authorList>
            <person name="Oshkin I.Y."/>
            <person name="Miroshnikov K."/>
            <person name="Dedysh S.N."/>
        </authorList>
    </citation>
    <scope>NUCLEOTIDE SEQUENCE [LARGE SCALE GENOMIC DNA]</scope>
    <source>
        <strain evidence="4 5">H2</strain>
    </source>
</reference>
<feature type="signal peptide" evidence="2">
    <location>
        <begin position="1"/>
        <end position="32"/>
    </location>
</feature>
<dbReference type="Proteomes" id="UP000309061">
    <property type="component" value="Chromosome"/>
</dbReference>
<dbReference type="Pfam" id="PF13884">
    <property type="entry name" value="Peptidase_S74"/>
    <property type="match status" value="1"/>
</dbReference>
<keyword evidence="2" id="KW-0732">Signal</keyword>
<dbReference type="PANTHER" id="PTHR40269">
    <property type="entry name" value="OUTER MEMBRANE PROTEIN-RELATED"/>
    <property type="match status" value="1"/>
</dbReference>
<gene>
    <name evidence="4" type="ORF">H2LOC_009495</name>
</gene>
<feature type="domain" description="Peptidase S74" evidence="3">
    <location>
        <begin position="469"/>
        <end position="517"/>
    </location>
</feature>
<evidence type="ECO:0000313" key="4">
    <source>
        <dbReference type="EMBL" id="QGM45918.1"/>
    </source>
</evidence>
<feature type="compositionally biased region" description="Gly residues" evidence="1">
    <location>
        <begin position="307"/>
        <end position="365"/>
    </location>
</feature>
<keyword evidence="5" id="KW-1185">Reference proteome</keyword>
<feature type="region of interest" description="Disordered" evidence="1">
    <location>
        <begin position="36"/>
        <end position="56"/>
    </location>
</feature>
<evidence type="ECO:0000256" key="2">
    <source>
        <dbReference type="SAM" id="SignalP"/>
    </source>
</evidence>
<evidence type="ECO:0000259" key="3">
    <source>
        <dbReference type="Pfam" id="PF13884"/>
    </source>
</evidence>
<dbReference type="RefSeq" id="WP_136496185.1">
    <property type="nucleotide sequence ID" value="NZ_CP046052.1"/>
</dbReference>
<dbReference type="OrthoDB" id="197257at2"/>
<dbReference type="EMBL" id="CP046052">
    <property type="protein sequence ID" value="QGM45918.1"/>
    <property type="molecule type" value="Genomic_DNA"/>
</dbReference>
<feature type="region of interest" description="Disordered" evidence="1">
    <location>
        <begin position="443"/>
        <end position="465"/>
    </location>
</feature>
<dbReference type="KEGG" id="mhey:H2LOC_009495"/>
<dbReference type="Pfam" id="PF11737">
    <property type="entry name" value="DUF3300"/>
    <property type="match status" value="1"/>
</dbReference>
<accession>A0A6B8KH77</accession>
<proteinExistence type="predicted"/>
<feature type="compositionally biased region" description="Pro residues" evidence="1">
    <location>
        <begin position="36"/>
        <end position="52"/>
    </location>
</feature>
<dbReference type="PANTHER" id="PTHR40269:SF1">
    <property type="entry name" value="OUTER MEMBRANE PROTEIN"/>
    <property type="match status" value="1"/>
</dbReference>
<feature type="chain" id="PRO_5025354706" evidence="2">
    <location>
        <begin position="33"/>
        <end position="556"/>
    </location>
</feature>
<feature type="compositionally biased region" description="Low complexity" evidence="1">
    <location>
        <begin position="369"/>
        <end position="394"/>
    </location>
</feature>